<reference evidence="8" key="2">
    <citation type="submission" date="2021-09" db="EMBL/GenBank/DDBJ databases">
        <authorList>
            <person name="Gilroy R."/>
        </authorList>
    </citation>
    <scope>NUCLEOTIDE SEQUENCE</scope>
    <source>
        <strain evidence="8">ChiSjej5B23-16112</strain>
    </source>
</reference>
<dbReference type="EC" id="3.5.4.4" evidence="3"/>
<dbReference type="GO" id="GO:0004000">
    <property type="term" value="F:adenosine deaminase activity"/>
    <property type="evidence" value="ECO:0007669"/>
    <property type="project" value="UniProtKB-ARBA"/>
</dbReference>
<keyword evidence="4" id="KW-0479">Metal-binding</keyword>
<dbReference type="PANTHER" id="PTHR11409">
    <property type="entry name" value="ADENOSINE DEAMINASE"/>
    <property type="match status" value="1"/>
</dbReference>
<dbReference type="Pfam" id="PF00962">
    <property type="entry name" value="A_deaminase"/>
    <property type="match status" value="1"/>
</dbReference>
<dbReference type="GO" id="GO:0046103">
    <property type="term" value="P:inosine biosynthetic process"/>
    <property type="evidence" value="ECO:0007669"/>
    <property type="project" value="TreeGrafter"/>
</dbReference>
<dbReference type="EMBL" id="DYVY01000182">
    <property type="protein sequence ID" value="HJF95279.1"/>
    <property type="molecule type" value="Genomic_DNA"/>
</dbReference>
<evidence type="ECO:0000313" key="8">
    <source>
        <dbReference type="EMBL" id="HJF95279.1"/>
    </source>
</evidence>
<name>A0A921I3D1_9FIRM</name>
<dbReference type="GO" id="GO:0005829">
    <property type="term" value="C:cytosol"/>
    <property type="evidence" value="ECO:0007669"/>
    <property type="project" value="TreeGrafter"/>
</dbReference>
<comment type="cofactor">
    <cofactor evidence="1">
        <name>Zn(2+)</name>
        <dbReference type="ChEBI" id="CHEBI:29105"/>
    </cofactor>
</comment>
<reference evidence="8" key="1">
    <citation type="journal article" date="2021" name="PeerJ">
        <title>Extensive microbial diversity within the chicken gut microbiome revealed by metagenomics and culture.</title>
        <authorList>
            <person name="Gilroy R."/>
            <person name="Ravi A."/>
            <person name="Getino M."/>
            <person name="Pursley I."/>
            <person name="Horton D.L."/>
            <person name="Alikhan N.F."/>
            <person name="Baker D."/>
            <person name="Gharbi K."/>
            <person name="Hall N."/>
            <person name="Watson M."/>
            <person name="Adriaenssens E.M."/>
            <person name="Foster-Nyarko E."/>
            <person name="Jarju S."/>
            <person name="Secka A."/>
            <person name="Antonio M."/>
            <person name="Oren A."/>
            <person name="Chaudhuri R.R."/>
            <person name="La Ragione R."/>
            <person name="Hildebrand F."/>
            <person name="Pallen M.J."/>
        </authorList>
    </citation>
    <scope>NUCLEOTIDE SEQUENCE</scope>
    <source>
        <strain evidence="8">ChiSjej5B23-16112</strain>
    </source>
</reference>
<evidence type="ECO:0000313" key="9">
    <source>
        <dbReference type="Proteomes" id="UP000769156"/>
    </source>
</evidence>
<comment type="caution">
    <text evidence="8">The sequence shown here is derived from an EMBL/GenBank/DDBJ whole genome shotgun (WGS) entry which is preliminary data.</text>
</comment>
<proteinExistence type="inferred from homology"/>
<evidence type="ECO:0000256" key="5">
    <source>
        <dbReference type="ARBA" id="ARBA00022801"/>
    </source>
</evidence>
<dbReference type="Gene3D" id="3.20.20.140">
    <property type="entry name" value="Metal-dependent hydrolases"/>
    <property type="match status" value="1"/>
</dbReference>
<organism evidence="8 9">
    <name type="scientific">Lachnoclostridium phocaeense</name>
    <dbReference type="NCBI Taxonomy" id="1871021"/>
    <lineage>
        <taxon>Bacteria</taxon>
        <taxon>Bacillati</taxon>
        <taxon>Bacillota</taxon>
        <taxon>Clostridia</taxon>
        <taxon>Lachnospirales</taxon>
        <taxon>Lachnospiraceae</taxon>
    </lineage>
</organism>
<evidence type="ECO:0000256" key="6">
    <source>
        <dbReference type="ARBA" id="ARBA00022833"/>
    </source>
</evidence>
<evidence type="ECO:0000256" key="1">
    <source>
        <dbReference type="ARBA" id="ARBA00001947"/>
    </source>
</evidence>
<protein>
    <recommendedName>
        <fullName evidence="3">adenosine deaminase</fullName>
        <ecNumber evidence="3">3.5.4.4</ecNumber>
    </recommendedName>
</protein>
<dbReference type="GO" id="GO:0006154">
    <property type="term" value="P:adenosine catabolic process"/>
    <property type="evidence" value="ECO:0007669"/>
    <property type="project" value="TreeGrafter"/>
</dbReference>
<feature type="domain" description="Adenosine deaminase" evidence="7">
    <location>
        <begin position="7"/>
        <end position="308"/>
    </location>
</feature>
<sequence>MDIKTIPKLELHCHLDGSLTKSMIQRHLGRSVTKEELTVTEDCPNLTEYLEKFDLPLECLQDEEGLEEGAYTFAEETAKERVEYIEVRFAPMLSVHADLSCAKVIEAVRRGMERAKEDFGLQYGIIVCAMRNHSLEQNLAMLRCAREYLGCGVCALDLAGDESAFPTAGFREVFREAKRLDMPFVIHSGETGNLENVREACELGAKRIGHGIALRKDPELMKVYAEKGIGVEMCPTSNFQTKAAAGWKDYPLLSFLDAGIKVSINTDNRTVSGTSMTKELTKVYEQYGRNDELIFTLLRNAAETAFDPVVKDTLEKKWKGI</sequence>
<dbReference type="Proteomes" id="UP000769156">
    <property type="component" value="Unassembled WGS sequence"/>
</dbReference>
<keyword evidence="5 8" id="KW-0378">Hydrolase</keyword>
<evidence type="ECO:0000256" key="2">
    <source>
        <dbReference type="ARBA" id="ARBA00006676"/>
    </source>
</evidence>
<dbReference type="PANTHER" id="PTHR11409:SF43">
    <property type="entry name" value="ADENOSINE DEAMINASE"/>
    <property type="match status" value="1"/>
</dbReference>
<accession>A0A921I3D1</accession>
<dbReference type="OrthoDB" id="9779574at2"/>
<dbReference type="GO" id="GO:0046872">
    <property type="term" value="F:metal ion binding"/>
    <property type="evidence" value="ECO:0007669"/>
    <property type="project" value="UniProtKB-KW"/>
</dbReference>
<dbReference type="NCBIfam" id="TIGR01430">
    <property type="entry name" value="aden_deam"/>
    <property type="match status" value="1"/>
</dbReference>
<evidence type="ECO:0000259" key="7">
    <source>
        <dbReference type="Pfam" id="PF00962"/>
    </source>
</evidence>
<dbReference type="AlphaFoldDB" id="A0A921I3D1"/>
<gene>
    <name evidence="8" type="primary">add</name>
    <name evidence="8" type="ORF">K8V82_10915</name>
</gene>
<dbReference type="InterPro" id="IPR006330">
    <property type="entry name" value="Ado/ade_deaminase"/>
</dbReference>
<keyword evidence="6" id="KW-0862">Zinc</keyword>
<evidence type="ECO:0000256" key="4">
    <source>
        <dbReference type="ARBA" id="ARBA00022723"/>
    </source>
</evidence>
<dbReference type="InterPro" id="IPR032466">
    <property type="entry name" value="Metal_Hydrolase"/>
</dbReference>
<evidence type="ECO:0000256" key="3">
    <source>
        <dbReference type="ARBA" id="ARBA00012784"/>
    </source>
</evidence>
<dbReference type="GO" id="GO:0043103">
    <property type="term" value="P:hypoxanthine salvage"/>
    <property type="evidence" value="ECO:0007669"/>
    <property type="project" value="TreeGrafter"/>
</dbReference>
<comment type="similarity">
    <text evidence="2">Belongs to the metallo-dependent hydrolases superfamily. Adenosine and AMP deaminases family.</text>
</comment>
<dbReference type="InterPro" id="IPR001365">
    <property type="entry name" value="A_deaminase_dom"/>
</dbReference>
<dbReference type="SUPFAM" id="SSF51556">
    <property type="entry name" value="Metallo-dependent hydrolases"/>
    <property type="match status" value="1"/>
</dbReference>